<organism evidence="1 2">
    <name type="scientific">Sulfurimonas gotlandica (strain DSM 19862 / JCM 16533 / GD1)</name>
    <dbReference type="NCBI Taxonomy" id="929558"/>
    <lineage>
        <taxon>Bacteria</taxon>
        <taxon>Pseudomonadati</taxon>
        <taxon>Campylobacterota</taxon>
        <taxon>Epsilonproteobacteria</taxon>
        <taxon>Campylobacterales</taxon>
        <taxon>Sulfurimonadaceae</taxon>
        <taxon>Sulfurimonas</taxon>
    </lineage>
</organism>
<sequence length="325" mass="37011">MYKNILFAVIIAIFAGCSAPKPQQAPSWFTNLPKDYKNFYAVAAASDETKAKSIAINELRKNIIKDLDASFSTPNHSLSPSSQMLNEIISANLHLANTLSMRAIKVEKTELFNGQILMLISIQREELFKKINSDLNTKIKRLGQFYSLNKDTIPIKRYVYLKPLMSQYAYLASRTAFAQISISTYNSNNNFRLLKELENEYNNLQTSINFYILSDGNSRVYTKTIKDAIEKDGLSVSNKSKDSHTLKLLISSSTDNTNEYTFNVSKNLVKFTTFDANKNQILFRQHTFIGKSRKNHQDAKEQTIEHINAKVKQLGIFDFIGIQSK</sequence>
<dbReference type="Proteomes" id="UP000006431">
    <property type="component" value="Unassembled WGS sequence"/>
</dbReference>
<evidence type="ECO:0008006" key="3">
    <source>
        <dbReference type="Google" id="ProtNLM"/>
    </source>
</evidence>
<accession>B6BM63</accession>
<protein>
    <recommendedName>
        <fullName evidence="3">Lipoprotein</fullName>
    </recommendedName>
</protein>
<name>B6BM63_SULGG</name>
<accession>H1FX49</accession>
<dbReference type="EMBL" id="AFRZ01000001">
    <property type="protein sequence ID" value="EHP29359.1"/>
    <property type="molecule type" value="Genomic_DNA"/>
</dbReference>
<dbReference type="PROSITE" id="PS51257">
    <property type="entry name" value="PROKAR_LIPOPROTEIN"/>
    <property type="match status" value="1"/>
</dbReference>
<comment type="caution">
    <text evidence="1">The sequence shown here is derived from an EMBL/GenBank/DDBJ whole genome shotgun (WGS) entry which is preliminary data.</text>
</comment>
<reference evidence="1 2" key="1">
    <citation type="journal article" date="2012" name="Proc. Natl. Acad. Sci. U.S.A.">
        <title>Genome and physiology of a model Epsilonproteobacterium responsible for sulfide detoxification in marine oxygen depletion zones.</title>
        <authorList>
            <person name="Grote J."/>
            <person name="Schott T."/>
            <person name="Bruckner C.G."/>
            <person name="Glockner F.O."/>
            <person name="Jost G."/>
            <person name="Teeling H."/>
            <person name="Labrenz M."/>
            <person name="Jurgens K."/>
        </authorList>
    </citation>
    <scope>NUCLEOTIDE SEQUENCE [LARGE SCALE GENOMIC DNA]</scope>
    <source>
        <strain evidence="1 2">GD1</strain>
    </source>
</reference>
<dbReference type="PATRIC" id="fig|929558.5.peg.831"/>
<evidence type="ECO:0000313" key="1">
    <source>
        <dbReference type="EMBL" id="EHP29359.1"/>
    </source>
</evidence>
<proteinExistence type="predicted"/>
<dbReference type="STRING" id="929558.SMGD1_0832"/>
<dbReference type="HOGENOM" id="CLU_855066_0_0_7"/>
<dbReference type="Gene3D" id="3.10.28.20">
    <property type="entry name" value="Acetamidase/Formamidase-like domains"/>
    <property type="match status" value="1"/>
</dbReference>
<dbReference type="AlphaFoldDB" id="B6BM63"/>
<evidence type="ECO:0000313" key="2">
    <source>
        <dbReference type="Proteomes" id="UP000006431"/>
    </source>
</evidence>
<gene>
    <name evidence="1" type="ORF">SMGD1_0832</name>
</gene>
<dbReference type="OrthoDB" id="5372934at2"/>
<dbReference type="RefSeq" id="WP_008338807.1">
    <property type="nucleotide sequence ID" value="NZ_AFRZ01000001.1"/>
</dbReference>
<keyword evidence="2" id="KW-1185">Reference proteome</keyword>